<keyword evidence="3" id="KW-0378">Hydrolase</keyword>
<dbReference type="InterPro" id="IPR022700">
    <property type="entry name" value="CLIP"/>
</dbReference>
<dbReference type="InterPro" id="IPR001254">
    <property type="entry name" value="Trypsin_dom"/>
</dbReference>
<evidence type="ECO:0000256" key="3">
    <source>
        <dbReference type="ARBA" id="ARBA00022801"/>
    </source>
</evidence>
<dbReference type="GO" id="GO:0006508">
    <property type="term" value="P:proteolysis"/>
    <property type="evidence" value="ECO:0007669"/>
    <property type="project" value="UniProtKB-KW"/>
</dbReference>
<dbReference type="EMBL" id="VTPC01071155">
    <property type="protein sequence ID" value="KAF2889065.1"/>
    <property type="molecule type" value="Genomic_DNA"/>
</dbReference>
<proteinExistence type="predicted"/>
<accession>A0A8K0G277</accession>
<dbReference type="Pfam" id="PF12032">
    <property type="entry name" value="CLIP"/>
    <property type="match status" value="1"/>
</dbReference>
<dbReference type="AlphaFoldDB" id="A0A8K0G277"/>
<dbReference type="InterPro" id="IPR043504">
    <property type="entry name" value="Peptidase_S1_PA_chymotrypsin"/>
</dbReference>
<evidence type="ECO:0000313" key="8">
    <source>
        <dbReference type="Proteomes" id="UP000801492"/>
    </source>
</evidence>
<dbReference type="PANTHER" id="PTHR24252">
    <property type="entry name" value="ACROSIN-RELATED"/>
    <property type="match status" value="1"/>
</dbReference>
<evidence type="ECO:0000259" key="6">
    <source>
        <dbReference type="PROSITE" id="PS51888"/>
    </source>
</evidence>
<comment type="caution">
    <text evidence="7">The sequence shown here is derived from an EMBL/GenBank/DDBJ whole genome shotgun (WGS) entry which is preliminary data.</text>
</comment>
<keyword evidence="5" id="KW-1015">Disulfide bond</keyword>
<dbReference type="SMART" id="SM00680">
    <property type="entry name" value="CLIP"/>
    <property type="match status" value="1"/>
</dbReference>
<dbReference type="Pfam" id="PF00089">
    <property type="entry name" value="Trypsin"/>
    <property type="match status" value="1"/>
</dbReference>
<dbReference type="InterPro" id="IPR038565">
    <property type="entry name" value="CLIP_sf"/>
</dbReference>
<dbReference type="PANTHER" id="PTHR24252:SF7">
    <property type="entry name" value="HYALIN"/>
    <property type="match status" value="1"/>
</dbReference>
<feature type="non-terminal residue" evidence="7">
    <location>
        <position position="199"/>
    </location>
</feature>
<keyword evidence="8" id="KW-1185">Reference proteome</keyword>
<reference evidence="7" key="1">
    <citation type="submission" date="2019-08" db="EMBL/GenBank/DDBJ databases">
        <title>The genome of the North American firefly Photinus pyralis.</title>
        <authorList>
            <consortium name="Photinus pyralis genome working group"/>
            <person name="Fallon T.R."/>
            <person name="Sander Lower S.E."/>
            <person name="Weng J.-K."/>
        </authorList>
    </citation>
    <scope>NUCLEOTIDE SEQUENCE</scope>
    <source>
        <strain evidence="7">TRF0915ILg1</strain>
        <tissue evidence="7">Whole body</tissue>
    </source>
</reference>
<dbReference type="Proteomes" id="UP000801492">
    <property type="component" value="Unassembled WGS sequence"/>
</dbReference>
<dbReference type="GO" id="GO:0004252">
    <property type="term" value="F:serine-type endopeptidase activity"/>
    <property type="evidence" value="ECO:0007669"/>
    <property type="project" value="InterPro"/>
</dbReference>
<evidence type="ECO:0000256" key="1">
    <source>
        <dbReference type="ARBA" id="ARBA00022670"/>
    </source>
</evidence>
<evidence type="ECO:0000256" key="5">
    <source>
        <dbReference type="ARBA" id="ARBA00023157"/>
    </source>
</evidence>
<dbReference type="OrthoDB" id="6380398at2759"/>
<evidence type="ECO:0000256" key="2">
    <source>
        <dbReference type="ARBA" id="ARBA00022729"/>
    </source>
</evidence>
<feature type="non-terminal residue" evidence="7">
    <location>
        <position position="1"/>
    </location>
</feature>
<sequence>LNEWCETPDGETGKCVPITSCQVIQEATLTQNATAIRFAQDSQCGHDGTHLVCCGDLGYTDPNIDYLFSIFHPEVSEVKSPEIKKDDKTLKNLNSKELPDRSVCGIQSSEDKIYGGNRTAPDEFPWMVALEFKNVITGQDGITYVRLGEWKLSSDPDCEDCEPVQKVRIAKIISYPFYDSKTKNNDIALLLLEKEITFT</sequence>
<keyword evidence="4" id="KW-0720">Serine protease</keyword>
<dbReference type="Gene3D" id="2.40.10.10">
    <property type="entry name" value="Trypsin-like serine proteases"/>
    <property type="match status" value="1"/>
</dbReference>
<keyword evidence="2" id="KW-0732">Signal</keyword>
<gene>
    <name evidence="7" type="ORF">ILUMI_17108</name>
</gene>
<organism evidence="7 8">
    <name type="scientific">Ignelater luminosus</name>
    <name type="common">Cucubano</name>
    <name type="synonym">Pyrophorus luminosus</name>
    <dbReference type="NCBI Taxonomy" id="2038154"/>
    <lineage>
        <taxon>Eukaryota</taxon>
        <taxon>Metazoa</taxon>
        <taxon>Ecdysozoa</taxon>
        <taxon>Arthropoda</taxon>
        <taxon>Hexapoda</taxon>
        <taxon>Insecta</taxon>
        <taxon>Pterygota</taxon>
        <taxon>Neoptera</taxon>
        <taxon>Endopterygota</taxon>
        <taxon>Coleoptera</taxon>
        <taxon>Polyphaga</taxon>
        <taxon>Elateriformia</taxon>
        <taxon>Elateroidea</taxon>
        <taxon>Elateridae</taxon>
        <taxon>Agrypninae</taxon>
        <taxon>Pyrophorini</taxon>
        <taxon>Ignelater</taxon>
    </lineage>
</organism>
<keyword evidence="1" id="KW-0645">Protease</keyword>
<evidence type="ECO:0000256" key="4">
    <source>
        <dbReference type="ARBA" id="ARBA00022825"/>
    </source>
</evidence>
<evidence type="ECO:0000313" key="7">
    <source>
        <dbReference type="EMBL" id="KAF2889065.1"/>
    </source>
</evidence>
<name>A0A8K0G277_IGNLU</name>
<dbReference type="PROSITE" id="PS51888">
    <property type="entry name" value="CLIP"/>
    <property type="match status" value="1"/>
</dbReference>
<dbReference type="Gene3D" id="3.30.1640.30">
    <property type="match status" value="1"/>
</dbReference>
<dbReference type="InterPro" id="IPR009003">
    <property type="entry name" value="Peptidase_S1_PA"/>
</dbReference>
<protein>
    <recommendedName>
        <fullName evidence="6">Clip domain-containing protein</fullName>
    </recommendedName>
</protein>
<feature type="domain" description="Clip" evidence="6">
    <location>
        <begin position="4"/>
        <end position="54"/>
    </location>
</feature>
<dbReference type="SUPFAM" id="SSF50494">
    <property type="entry name" value="Trypsin-like serine proteases"/>
    <property type="match status" value="1"/>
</dbReference>